<dbReference type="CDD" id="cd03225">
    <property type="entry name" value="ABC_cobalt_CbiO_domain1"/>
    <property type="match status" value="1"/>
</dbReference>
<sequence length="291" mass="30284">MPLTCRNLSLSYGARRVLAGVDLDVAPGRVLGVAGASGSGKTSLLRCLAGLERGYDGSVAVDSLGERASARGREWHARVGLVGQGPERQLFARTVFDDVAFGPNNLGLPDDEVLGRVTRALGAVGLDLDWSLERSPLECSGGEQRAVAIAGVLALQTPYLLLDEPTAGLDAARVEELVRLVRSLAEKGVGVALVSHDMEVLARASDEVAVLADGQVAYEGVPYQVFRQEGVLRRAGLEAPGLLRVAYALERAGRACGLARVPYDSLAGAILDAVVPGERPTGGARPAGEGA</sequence>
<dbReference type="RefSeq" id="WP_330957862.1">
    <property type="nucleotide sequence ID" value="NZ_JAZGJQ010000003.1"/>
</dbReference>
<dbReference type="PANTHER" id="PTHR43553">
    <property type="entry name" value="HEAVY METAL TRANSPORTER"/>
    <property type="match status" value="1"/>
</dbReference>
<keyword evidence="7" id="KW-1185">Reference proteome</keyword>
<reference evidence="6 7" key="1">
    <citation type="submission" date="2024-01" db="EMBL/GenBank/DDBJ databases">
        <title>Description of Olsenella sp. nov., isolated from pig feces.</title>
        <authorList>
            <person name="Chang Y.-H."/>
        </authorList>
    </citation>
    <scope>NUCLEOTIDE SEQUENCE [LARGE SCALE GENOMIC DNA]</scope>
    <source>
        <strain evidence="6 7">YH-ols2223</strain>
    </source>
</reference>
<accession>A0ABU7R919</accession>
<evidence type="ECO:0000313" key="6">
    <source>
        <dbReference type="EMBL" id="MEE6147094.1"/>
    </source>
</evidence>
<dbReference type="GO" id="GO:0005524">
    <property type="term" value="F:ATP binding"/>
    <property type="evidence" value="ECO:0007669"/>
    <property type="project" value="UniProtKB-KW"/>
</dbReference>
<dbReference type="SUPFAM" id="SSF52540">
    <property type="entry name" value="P-loop containing nucleoside triphosphate hydrolases"/>
    <property type="match status" value="1"/>
</dbReference>
<name>A0ABU7R919_9ACTN</name>
<gene>
    <name evidence="6" type="ORF">VXJ25_03650</name>
</gene>
<keyword evidence="4 6" id="KW-0067">ATP-binding</keyword>
<evidence type="ECO:0000256" key="3">
    <source>
        <dbReference type="ARBA" id="ARBA00022741"/>
    </source>
</evidence>
<organism evidence="6 7">
    <name type="scientific">Olsenella absiana</name>
    <dbReference type="NCBI Taxonomy" id="3115222"/>
    <lineage>
        <taxon>Bacteria</taxon>
        <taxon>Bacillati</taxon>
        <taxon>Actinomycetota</taxon>
        <taxon>Coriobacteriia</taxon>
        <taxon>Coriobacteriales</taxon>
        <taxon>Atopobiaceae</taxon>
        <taxon>Olsenella</taxon>
    </lineage>
</organism>
<dbReference type="InterPro" id="IPR027417">
    <property type="entry name" value="P-loop_NTPase"/>
</dbReference>
<protein>
    <submittedName>
        <fullName evidence="6">ATP-binding cassette domain-containing protein</fullName>
    </submittedName>
</protein>
<evidence type="ECO:0000256" key="1">
    <source>
        <dbReference type="ARBA" id="ARBA00005417"/>
    </source>
</evidence>
<dbReference type="PANTHER" id="PTHR43553:SF24">
    <property type="entry name" value="ENERGY-COUPLING FACTOR TRANSPORTER ATP-BINDING PROTEIN ECFA1"/>
    <property type="match status" value="1"/>
</dbReference>
<dbReference type="PROSITE" id="PS50893">
    <property type="entry name" value="ABC_TRANSPORTER_2"/>
    <property type="match status" value="1"/>
</dbReference>
<dbReference type="EMBL" id="JAZGJQ010000003">
    <property type="protein sequence ID" value="MEE6147094.1"/>
    <property type="molecule type" value="Genomic_DNA"/>
</dbReference>
<evidence type="ECO:0000256" key="2">
    <source>
        <dbReference type="ARBA" id="ARBA00022448"/>
    </source>
</evidence>
<dbReference type="PROSITE" id="PS00211">
    <property type="entry name" value="ABC_TRANSPORTER_1"/>
    <property type="match status" value="1"/>
</dbReference>
<evidence type="ECO:0000313" key="7">
    <source>
        <dbReference type="Proteomes" id="UP001332931"/>
    </source>
</evidence>
<dbReference type="InterPro" id="IPR003439">
    <property type="entry name" value="ABC_transporter-like_ATP-bd"/>
</dbReference>
<proteinExistence type="inferred from homology"/>
<evidence type="ECO:0000256" key="4">
    <source>
        <dbReference type="ARBA" id="ARBA00022840"/>
    </source>
</evidence>
<keyword evidence="3" id="KW-0547">Nucleotide-binding</keyword>
<dbReference type="Proteomes" id="UP001332931">
    <property type="component" value="Unassembled WGS sequence"/>
</dbReference>
<dbReference type="InterPro" id="IPR050095">
    <property type="entry name" value="ECF_ABC_transporter_ATP-bd"/>
</dbReference>
<keyword evidence="2" id="KW-0813">Transport</keyword>
<dbReference type="SMART" id="SM00382">
    <property type="entry name" value="AAA"/>
    <property type="match status" value="1"/>
</dbReference>
<evidence type="ECO:0000259" key="5">
    <source>
        <dbReference type="PROSITE" id="PS50893"/>
    </source>
</evidence>
<comment type="caution">
    <text evidence="6">The sequence shown here is derived from an EMBL/GenBank/DDBJ whole genome shotgun (WGS) entry which is preliminary data.</text>
</comment>
<dbReference type="Pfam" id="PF00005">
    <property type="entry name" value="ABC_tran"/>
    <property type="match status" value="1"/>
</dbReference>
<dbReference type="Gene3D" id="3.40.50.300">
    <property type="entry name" value="P-loop containing nucleotide triphosphate hydrolases"/>
    <property type="match status" value="1"/>
</dbReference>
<comment type="similarity">
    <text evidence="1">Belongs to the ABC transporter superfamily.</text>
</comment>
<dbReference type="InterPro" id="IPR015856">
    <property type="entry name" value="ABC_transpr_CbiO/EcfA_su"/>
</dbReference>
<dbReference type="InterPro" id="IPR017871">
    <property type="entry name" value="ABC_transporter-like_CS"/>
</dbReference>
<dbReference type="InterPro" id="IPR003593">
    <property type="entry name" value="AAA+_ATPase"/>
</dbReference>
<feature type="domain" description="ABC transporter" evidence="5">
    <location>
        <begin position="3"/>
        <end position="238"/>
    </location>
</feature>